<sequence length="256" mass="28875">MSESHANRMLEALKGVLKSKGLTYRDLAARCDLTEVTIKRLLNRPHIGLDQLIQLCDAVGTPMSELVLLAESRIDTAMSEEQLAGHLEKPALFEVFASVLAGKRTIDSLTDSFSINRPSAYLYARELEKLNFITLSGDNIELVYPLATTFSYEDAPELSALYRDAFMQVFNQKLDVSGNRNGQENEDTFHFGLRLFTESELKRYKESLNAVHEEFGKIGLNHIRNPQENVNLYRAVFGLFEADAPLFPVKNLVDKV</sequence>
<dbReference type="OrthoDB" id="9342548at2"/>
<keyword evidence="3" id="KW-1185">Reference proteome</keyword>
<dbReference type="RefSeq" id="WP_129121850.1">
    <property type="nucleotide sequence ID" value="NZ_PEIB01000007.1"/>
</dbReference>
<gene>
    <name evidence="2" type="ORF">CS022_08065</name>
</gene>
<comment type="caution">
    <text evidence="2">The sequence shown here is derived from an EMBL/GenBank/DDBJ whole genome shotgun (WGS) entry which is preliminary data.</text>
</comment>
<dbReference type="InterPro" id="IPR010982">
    <property type="entry name" value="Lambda_DNA-bd_dom_sf"/>
</dbReference>
<dbReference type="Pfam" id="PF13443">
    <property type="entry name" value="HTH_26"/>
    <property type="match status" value="1"/>
</dbReference>
<dbReference type="SMART" id="SM00530">
    <property type="entry name" value="HTH_XRE"/>
    <property type="match status" value="1"/>
</dbReference>
<dbReference type="SUPFAM" id="SSF47413">
    <property type="entry name" value="lambda repressor-like DNA-binding domains"/>
    <property type="match status" value="1"/>
</dbReference>
<proteinExistence type="predicted"/>
<evidence type="ECO:0000313" key="2">
    <source>
        <dbReference type="EMBL" id="RXJ73686.1"/>
    </source>
</evidence>
<evidence type="ECO:0000313" key="3">
    <source>
        <dbReference type="Proteomes" id="UP000290287"/>
    </source>
</evidence>
<accession>A0A4Q0YRF1</accession>
<name>A0A4Q0YRF1_9GAMM</name>
<dbReference type="PROSITE" id="PS50943">
    <property type="entry name" value="HTH_CROC1"/>
    <property type="match status" value="1"/>
</dbReference>
<dbReference type="AlphaFoldDB" id="A0A4Q0YRF1"/>
<dbReference type="Gene3D" id="1.10.260.40">
    <property type="entry name" value="lambda repressor-like DNA-binding domains"/>
    <property type="match status" value="1"/>
</dbReference>
<reference evidence="2 3" key="1">
    <citation type="submission" date="2017-10" db="EMBL/GenBank/DDBJ databases">
        <title>Nyctiphanis sp. nov., isolated from the stomach of the euphausiid Nyctiphanes simplex (Hansen, 1911) in the Gulf of California.</title>
        <authorList>
            <person name="Gomez-Gil B."/>
            <person name="Aguilar-Mendez M."/>
            <person name="Lopez-Cortes A."/>
            <person name="Gomez-Gutierrez J."/>
            <person name="Roque A."/>
            <person name="Lang E."/>
            <person name="Gonzalez-Castillo A."/>
        </authorList>
    </citation>
    <scope>NUCLEOTIDE SEQUENCE [LARGE SCALE GENOMIC DNA]</scope>
    <source>
        <strain evidence="2 3">CAIM 600</strain>
    </source>
</reference>
<evidence type="ECO:0000259" key="1">
    <source>
        <dbReference type="PROSITE" id="PS50943"/>
    </source>
</evidence>
<protein>
    <recommendedName>
        <fullName evidence="1">HTH cro/C1-type domain-containing protein</fullName>
    </recommendedName>
</protein>
<feature type="domain" description="HTH cro/C1-type" evidence="1">
    <location>
        <begin position="13"/>
        <end position="66"/>
    </location>
</feature>
<dbReference type="Proteomes" id="UP000290287">
    <property type="component" value="Unassembled WGS sequence"/>
</dbReference>
<dbReference type="CDD" id="cd00093">
    <property type="entry name" value="HTH_XRE"/>
    <property type="match status" value="1"/>
</dbReference>
<dbReference type="GO" id="GO:0003677">
    <property type="term" value="F:DNA binding"/>
    <property type="evidence" value="ECO:0007669"/>
    <property type="project" value="InterPro"/>
</dbReference>
<dbReference type="InterPro" id="IPR001387">
    <property type="entry name" value="Cro/C1-type_HTH"/>
</dbReference>
<organism evidence="2 3">
    <name type="scientific">Veronia nyctiphanis</name>
    <dbReference type="NCBI Taxonomy" id="1278244"/>
    <lineage>
        <taxon>Bacteria</taxon>
        <taxon>Pseudomonadati</taxon>
        <taxon>Pseudomonadota</taxon>
        <taxon>Gammaproteobacteria</taxon>
        <taxon>Vibrionales</taxon>
        <taxon>Vibrionaceae</taxon>
        <taxon>Veronia</taxon>
    </lineage>
</organism>
<dbReference type="EMBL" id="PEIB01000007">
    <property type="protein sequence ID" value="RXJ73686.1"/>
    <property type="molecule type" value="Genomic_DNA"/>
</dbReference>